<name>A0A239AHK3_9BACT</name>
<dbReference type="InterPro" id="IPR008969">
    <property type="entry name" value="CarboxyPept-like_regulatory"/>
</dbReference>
<sequence>MLLNSLLISTPGSAQTTSKQTVLSGRVVDTELHPLAGVSVWVPGTTFTTSTNADGAFVLEGLGAGNHALRFDLTAHLLTEITVSDTTRLPLLIKLPATRPAVRVKRRL</sequence>
<evidence type="ECO:0000313" key="1">
    <source>
        <dbReference type="EMBL" id="SNR94861.1"/>
    </source>
</evidence>
<dbReference type="EMBL" id="FZNS01000012">
    <property type="protein sequence ID" value="SNR94861.1"/>
    <property type="molecule type" value="Genomic_DNA"/>
</dbReference>
<dbReference type="AlphaFoldDB" id="A0A239AHK3"/>
<dbReference type="Pfam" id="PF13715">
    <property type="entry name" value="CarbopepD_reg_2"/>
    <property type="match status" value="1"/>
</dbReference>
<protein>
    <submittedName>
        <fullName evidence="1">CarboxypepD_reg-like domain-containing protein</fullName>
    </submittedName>
</protein>
<keyword evidence="2" id="KW-1185">Reference proteome</keyword>
<organism evidence="1 2">
    <name type="scientific">Hymenobacter mucosus</name>
    <dbReference type="NCBI Taxonomy" id="1411120"/>
    <lineage>
        <taxon>Bacteria</taxon>
        <taxon>Pseudomonadati</taxon>
        <taxon>Bacteroidota</taxon>
        <taxon>Cytophagia</taxon>
        <taxon>Cytophagales</taxon>
        <taxon>Hymenobacteraceae</taxon>
        <taxon>Hymenobacter</taxon>
    </lineage>
</organism>
<evidence type="ECO:0000313" key="2">
    <source>
        <dbReference type="Proteomes" id="UP000198310"/>
    </source>
</evidence>
<dbReference type="SUPFAM" id="SSF49464">
    <property type="entry name" value="Carboxypeptidase regulatory domain-like"/>
    <property type="match status" value="1"/>
</dbReference>
<dbReference type="Proteomes" id="UP000198310">
    <property type="component" value="Unassembled WGS sequence"/>
</dbReference>
<proteinExistence type="predicted"/>
<gene>
    <name evidence="1" type="ORF">SAMN06269173_11281</name>
</gene>
<accession>A0A239AHK3</accession>
<dbReference type="Gene3D" id="2.60.40.1120">
    <property type="entry name" value="Carboxypeptidase-like, regulatory domain"/>
    <property type="match status" value="1"/>
</dbReference>
<reference evidence="2" key="1">
    <citation type="submission" date="2017-06" db="EMBL/GenBank/DDBJ databases">
        <authorList>
            <person name="Varghese N."/>
            <person name="Submissions S."/>
        </authorList>
    </citation>
    <scope>NUCLEOTIDE SEQUENCE [LARGE SCALE GENOMIC DNA]</scope>
    <source>
        <strain evidence="2">DSM 28041</strain>
    </source>
</reference>